<accession>A0A9Q0RJ63</accession>
<dbReference type="AlphaFoldDB" id="A0A9Q0RJ63"/>
<proteinExistence type="predicted"/>
<evidence type="ECO:0000313" key="2">
    <source>
        <dbReference type="EMBL" id="KAJ6216055.1"/>
    </source>
</evidence>
<evidence type="ECO:0000256" key="1">
    <source>
        <dbReference type="SAM" id="MobiDB-lite"/>
    </source>
</evidence>
<protein>
    <submittedName>
        <fullName evidence="2">Uncharacterized protein</fullName>
    </submittedName>
</protein>
<comment type="caution">
    <text evidence="2">The sequence shown here is derived from an EMBL/GenBank/DDBJ whole genome shotgun (WGS) entry which is preliminary data.</text>
</comment>
<name>A0A9Q0RJ63_BLOTA</name>
<keyword evidence="3" id="KW-1185">Reference proteome</keyword>
<feature type="region of interest" description="Disordered" evidence="1">
    <location>
        <begin position="93"/>
        <end position="112"/>
    </location>
</feature>
<organism evidence="2 3">
    <name type="scientific">Blomia tropicalis</name>
    <name type="common">Mite</name>
    <dbReference type="NCBI Taxonomy" id="40697"/>
    <lineage>
        <taxon>Eukaryota</taxon>
        <taxon>Metazoa</taxon>
        <taxon>Ecdysozoa</taxon>
        <taxon>Arthropoda</taxon>
        <taxon>Chelicerata</taxon>
        <taxon>Arachnida</taxon>
        <taxon>Acari</taxon>
        <taxon>Acariformes</taxon>
        <taxon>Sarcoptiformes</taxon>
        <taxon>Astigmata</taxon>
        <taxon>Glycyphagoidea</taxon>
        <taxon>Echimyopodidae</taxon>
        <taxon>Blomia</taxon>
    </lineage>
</organism>
<reference evidence="2" key="1">
    <citation type="submission" date="2022-12" db="EMBL/GenBank/DDBJ databases">
        <title>Genome assemblies of Blomia tropicalis.</title>
        <authorList>
            <person name="Cui Y."/>
        </authorList>
    </citation>
    <scope>NUCLEOTIDE SEQUENCE</scope>
    <source>
        <tissue evidence="2">Adult mites</tissue>
    </source>
</reference>
<gene>
    <name evidence="2" type="ORF">RDWZM_010555</name>
</gene>
<evidence type="ECO:0000313" key="3">
    <source>
        <dbReference type="Proteomes" id="UP001142055"/>
    </source>
</evidence>
<sequence>MTKSMYNTDIKPMENMREQDFKAKITKTWNKGIFDRDTLTTFEAELMKRVAKTDDPEETAKWDDYMGLILAMGKCLTCHENAINLYNKLGVQPETNNNDQDNDDQGEPENPSIVDYQEPLYHVARSIKPFESDFGKWSMFHNLIENSILLRMDVTPEAHPFTLVHSDNTSFCYYKYIGEKYIVYQMNTGCV</sequence>
<dbReference type="Proteomes" id="UP001142055">
    <property type="component" value="Chromosome 4"/>
</dbReference>
<dbReference type="EMBL" id="JAPWDV010000004">
    <property type="protein sequence ID" value="KAJ6216055.1"/>
    <property type="molecule type" value="Genomic_DNA"/>
</dbReference>